<keyword evidence="2 8" id="KW-0963">Cytoplasm</keyword>
<feature type="binding site" evidence="8">
    <location>
        <begin position="31"/>
        <end position="36"/>
    </location>
    <ligand>
        <name>ATP</name>
        <dbReference type="ChEBI" id="CHEBI:30616"/>
    </ligand>
</feature>
<dbReference type="SUPFAM" id="SSF56037">
    <property type="entry name" value="PheT/TilS domain"/>
    <property type="match status" value="1"/>
</dbReference>
<dbReference type="InterPro" id="IPR014729">
    <property type="entry name" value="Rossmann-like_a/b/a_fold"/>
</dbReference>
<evidence type="ECO:0000256" key="3">
    <source>
        <dbReference type="ARBA" id="ARBA00022598"/>
    </source>
</evidence>
<proteinExistence type="inferred from homology"/>
<feature type="domain" description="Lysidine-tRNA(Ile) synthetase C-terminal" evidence="9">
    <location>
        <begin position="372"/>
        <end position="445"/>
    </location>
</feature>
<comment type="function">
    <text evidence="8">Ligates lysine onto the cytidine present at position 34 of the AUA codon-specific tRNA(Ile) that contains the anticodon CAU, in an ATP-dependent manner. Cytidine is converted to lysidine, thus changing the amino acid specificity of the tRNA from methionine to isoleucine.</text>
</comment>
<dbReference type="PANTHER" id="PTHR43033:SF1">
    <property type="entry name" value="TRNA(ILE)-LYSIDINE SYNTHASE-RELATED"/>
    <property type="match status" value="1"/>
</dbReference>
<evidence type="ECO:0000256" key="2">
    <source>
        <dbReference type="ARBA" id="ARBA00022490"/>
    </source>
</evidence>
<evidence type="ECO:0000313" key="11">
    <source>
        <dbReference type="Proteomes" id="UP000820977"/>
    </source>
</evidence>
<dbReference type="Proteomes" id="UP000820977">
    <property type="component" value="Unassembled WGS sequence"/>
</dbReference>
<dbReference type="GO" id="GO:0032267">
    <property type="term" value="F:tRNA(Ile)-lysidine synthase activity"/>
    <property type="evidence" value="ECO:0007669"/>
    <property type="project" value="UniProtKB-EC"/>
</dbReference>
<dbReference type="SUPFAM" id="SSF52402">
    <property type="entry name" value="Adenine nucleotide alpha hydrolases-like"/>
    <property type="match status" value="1"/>
</dbReference>
<dbReference type="SMART" id="SM00977">
    <property type="entry name" value="TilS_C"/>
    <property type="match status" value="1"/>
</dbReference>
<evidence type="ECO:0000256" key="8">
    <source>
        <dbReference type="HAMAP-Rule" id="MF_01161"/>
    </source>
</evidence>
<keyword evidence="11" id="KW-1185">Reference proteome</keyword>
<dbReference type="Pfam" id="PF01171">
    <property type="entry name" value="ATP_bind_3"/>
    <property type="match status" value="1"/>
</dbReference>
<dbReference type="InterPro" id="IPR012796">
    <property type="entry name" value="Lysidine-tRNA-synth_C"/>
</dbReference>
<comment type="subcellular location">
    <subcellularLocation>
        <location evidence="1 8">Cytoplasm</location>
    </subcellularLocation>
</comment>
<evidence type="ECO:0000256" key="6">
    <source>
        <dbReference type="ARBA" id="ARBA00022840"/>
    </source>
</evidence>
<evidence type="ECO:0000256" key="1">
    <source>
        <dbReference type="ARBA" id="ARBA00004496"/>
    </source>
</evidence>
<evidence type="ECO:0000259" key="9">
    <source>
        <dbReference type="SMART" id="SM00977"/>
    </source>
</evidence>
<dbReference type="EC" id="6.3.4.19" evidence="8"/>
<gene>
    <name evidence="8 10" type="primary">tilS</name>
    <name evidence="10" type="ORF">HPS54_09855</name>
</gene>
<dbReference type="NCBIfam" id="TIGR02432">
    <property type="entry name" value="lysidine_TilS_N"/>
    <property type="match status" value="1"/>
</dbReference>
<dbReference type="InterPro" id="IPR012795">
    <property type="entry name" value="tRNA_Ile_lys_synt_N"/>
</dbReference>
<keyword evidence="5 8" id="KW-0547">Nucleotide-binding</keyword>
<keyword evidence="4 8" id="KW-0819">tRNA processing</keyword>
<organism evidence="10 11">
    <name type="scientific">Xylanibacter caecicola</name>
    <dbReference type="NCBI Taxonomy" id="2736294"/>
    <lineage>
        <taxon>Bacteria</taxon>
        <taxon>Pseudomonadati</taxon>
        <taxon>Bacteroidota</taxon>
        <taxon>Bacteroidia</taxon>
        <taxon>Bacteroidales</taxon>
        <taxon>Prevotellaceae</taxon>
        <taxon>Xylanibacter</taxon>
    </lineage>
</organism>
<dbReference type="Gene3D" id="3.40.50.620">
    <property type="entry name" value="HUPs"/>
    <property type="match status" value="1"/>
</dbReference>
<dbReference type="PANTHER" id="PTHR43033">
    <property type="entry name" value="TRNA(ILE)-LYSIDINE SYNTHASE-RELATED"/>
    <property type="match status" value="1"/>
</dbReference>
<dbReference type="InterPro" id="IPR012094">
    <property type="entry name" value="tRNA_Ile_lys_synt"/>
</dbReference>
<dbReference type="InterPro" id="IPR011063">
    <property type="entry name" value="TilS/TtcA_N"/>
</dbReference>
<dbReference type="HAMAP" id="MF_01161">
    <property type="entry name" value="tRNA_Ile_lys_synt"/>
    <property type="match status" value="1"/>
</dbReference>
<protein>
    <recommendedName>
        <fullName evidence="8">tRNA(Ile)-lysidine synthase</fullName>
        <ecNumber evidence="8">6.3.4.19</ecNumber>
    </recommendedName>
    <alternativeName>
        <fullName evidence="8">tRNA(Ile)-2-lysyl-cytidine synthase</fullName>
    </alternativeName>
    <alternativeName>
        <fullName evidence="8">tRNA(Ile)-lysidine synthetase</fullName>
    </alternativeName>
</protein>
<name>A0ABX2B6F4_9BACT</name>
<comment type="domain">
    <text evidence="8">The N-terminal region contains the highly conserved SGGXDS motif, predicted to be a P-loop motif involved in ATP binding.</text>
</comment>
<dbReference type="EMBL" id="JABKKJ010000018">
    <property type="protein sequence ID" value="NPE25815.1"/>
    <property type="molecule type" value="Genomic_DNA"/>
</dbReference>
<sequence>MSNKPFINKISGFIAEKQLLHKDGKYIVTLSGGADSVTLLYVLKYLGYDIEAAHCNFNLRGDESDRDEKFCTDLCKSEGIKLHLVHFDTKEYAALHKISIEMAARNLRYAYFEQLRKDIGADGICVAHHRDDSVETLLLNLIRGTGLHGLKGISAVNGRIIRPLLCVSRAEIECFLKTAGKTYVTDSTNLINDVVRNKIRLDIIPMLKDINPSVCDNIFKTTQIVDDALNIIDRHIDKAYRETVHNDGKGLRIDIEKLKTQISPEYTLYSILKEYGYTPAQTEQIYATTAASSSGRKFFSKTHRLLIDRNDIIIEKNDETEKKVMAMPETGTYIYNRHVKLRIEAVKRTPDFRIIPASNHIYADASKLKFPLTLRNAAPGDRFCPFGMKGSKLVSNYLTDRKKSLFDKERQLVVEDASGKIVWLVNERADNRFRITDDTGDIIVISIV</sequence>
<evidence type="ECO:0000256" key="4">
    <source>
        <dbReference type="ARBA" id="ARBA00022694"/>
    </source>
</evidence>
<dbReference type="RefSeq" id="WP_172345281.1">
    <property type="nucleotide sequence ID" value="NZ_CASYYZ010000038.1"/>
</dbReference>
<keyword evidence="6 8" id="KW-0067">ATP-binding</keyword>
<evidence type="ECO:0000313" key="10">
    <source>
        <dbReference type="EMBL" id="NPE25815.1"/>
    </source>
</evidence>
<comment type="similarity">
    <text evidence="8">Belongs to the tRNA(Ile)-lysidine synthase family.</text>
</comment>
<accession>A0ABX2B6F4</accession>
<comment type="catalytic activity">
    <reaction evidence="7 8">
        <text>cytidine(34) in tRNA(Ile2) + L-lysine + ATP = lysidine(34) in tRNA(Ile2) + AMP + diphosphate + H(+)</text>
        <dbReference type="Rhea" id="RHEA:43744"/>
        <dbReference type="Rhea" id="RHEA-COMP:10625"/>
        <dbReference type="Rhea" id="RHEA-COMP:10670"/>
        <dbReference type="ChEBI" id="CHEBI:15378"/>
        <dbReference type="ChEBI" id="CHEBI:30616"/>
        <dbReference type="ChEBI" id="CHEBI:32551"/>
        <dbReference type="ChEBI" id="CHEBI:33019"/>
        <dbReference type="ChEBI" id="CHEBI:82748"/>
        <dbReference type="ChEBI" id="CHEBI:83665"/>
        <dbReference type="ChEBI" id="CHEBI:456215"/>
        <dbReference type="EC" id="6.3.4.19"/>
    </reaction>
</comment>
<reference evidence="10 11" key="1">
    <citation type="submission" date="2020-05" db="EMBL/GenBank/DDBJ databases">
        <title>Distinct polysaccharide utilization as determinants for interspecies competition between intestinal Prevotella spp.</title>
        <authorList>
            <person name="Galvez E.J.C."/>
            <person name="Iljazovic A."/>
            <person name="Strowig T."/>
        </authorList>
    </citation>
    <scope>NUCLEOTIDE SEQUENCE [LARGE SCALE GENOMIC DNA]</scope>
    <source>
        <strain evidence="10 11">PCHR</strain>
    </source>
</reference>
<evidence type="ECO:0000256" key="5">
    <source>
        <dbReference type="ARBA" id="ARBA00022741"/>
    </source>
</evidence>
<dbReference type="CDD" id="cd01992">
    <property type="entry name" value="TilS_N"/>
    <property type="match status" value="1"/>
</dbReference>
<evidence type="ECO:0000256" key="7">
    <source>
        <dbReference type="ARBA" id="ARBA00048539"/>
    </source>
</evidence>
<keyword evidence="3 8" id="KW-0436">Ligase</keyword>
<comment type="caution">
    <text evidence="10">The sequence shown here is derived from an EMBL/GenBank/DDBJ whole genome shotgun (WGS) entry which is preliminary data.</text>
</comment>